<sequence length="518" mass="52490">MACRFVLPVSVCEMHVLRFTTQKKRDILCFSMALAAFVSLSACKTSESEGNVSQATSGSQTNVSATASWAQTVSAGAANSRFDSVAVDSSGNIYVSGFQAGTGTYTYGAQSTAVTAGTNNIALVKYSAAGIAQWARTVSAGSSDSVFESVTVDSSGNIYAAGSQRNTGTFTYGSINAAATHTSFNPLLVKYDTNGNALWVRTVSAGSNVARFHSVATDSSANIYAAGRQTGTGAFTYSGQSISGASVGVNATLVKYDSSGAALWAQTVASGASSSYFSGIAIDASSNVYAVGLQSGAGTYTYGTQSATGTHTSSNCVIVKYNSSGVAQWARTVSAGSNISQFNSVAVDSSGNTYAVGAIYGTGTFTFGSQSVNGVSTNANLLIVKYDSSGNALWARSVGAGSSDSAFYGVTIDSAGNIHAAGMQRGTGTFTYGNQNISSPHTGTNALLLKYSPTGTVLSATTVNAGANESSFQALAADTSGHVYAAGAQNGNTMFTFGSVNSTATNAGGSNSLLIKYQ</sequence>
<dbReference type="SUPFAM" id="SSF63829">
    <property type="entry name" value="Calcium-dependent phosphotriesterase"/>
    <property type="match status" value="1"/>
</dbReference>
<dbReference type="HOGENOM" id="CLU_545052_0_0_12"/>
<dbReference type="PANTHER" id="PTHR35580:SF1">
    <property type="entry name" value="PHYTASE-LIKE DOMAIN-CONTAINING PROTEIN"/>
    <property type="match status" value="1"/>
</dbReference>
<dbReference type="Proteomes" id="UP000006048">
    <property type="component" value="Chromosome"/>
</dbReference>
<evidence type="ECO:0000313" key="2">
    <source>
        <dbReference type="Proteomes" id="UP000006048"/>
    </source>
</evidence>
<name>I4B4Y4_TURPD</name>
<dbReference type="PANTHER" id="PTHR35580">
    <property type="entry name" value="CELL SURFACE GLYCOPROTEIN (S-LAYER PROTEIN)-LIKE PROTEIN"/>
    <property type="match status" value="1"/>
</dbReference>
<dbReference type="KEGG" id="tpx:Turpa_1693"/>
<evidence type="ECO:0008006" key="3">
    <source>
        <dbReference type="Google" id="ProtNLM"/>
    </source>
</evidence>
<dbReference type="EMBL" id="CP002959">
    <property type="protein sequence ID" value="AFM12341.1"/>
    <property type="molecule type" value="Genomic_DNA"/>
</dbReference>
<proteinExistence type="predicted"/>
<reference evidence="1 2" key="1">
    <citation type="submission" date="2012-06" db="EMBL/GenBank/DDBJ databases">
        <title>The complete chromosome of genome of Turneriella parva DSM 21527.</title>
        <authorList>
            <consortium name="US DOE Joint Genome Institute (JGI-PGF)"/>
            <person name="Lucas S."/>
            <person name="Han J."/>
            <person name="Lapidus A."/>
            <person name="Bruce D."/>
            <person name="Goodwin L."/>
            <person name="Pitluck S."/>
            <person name="Peters L."/>
            <person name="Kyrpides N."/>
            <person name="Mavromatis K."/>
            <person name="Ivanova N."/>
            <person name="Mikhailova N."/>
            <person name="Chertkov O."/>
            <person name="Detter J.C."/>
            <person name="Tapia R."/>
            <person name="Han C."/>
            <person name="Land M."/>
            <person name="Hauser L."/>
            <person name="Markowitz V."/>
            <person name="Cheng J.-F."/>
            <person name="Hugenholtz P."/>
            <person name="Woyke T."/>
            <person name="Wu D."/>
            <person name="Gronow S."/>
            <person name="Wellnitz S."/>
            <person name="Brambilla E."/>
            <person name="Klenk H.-P."/>
            <person name="Eisen J.A."/>
        </authorList>
    </citation>
    <scope>NUCLEOTIDE SEQUENCE [LARGE SCALE GENOMIC DNA]</scope>
    <source>
        <strain evidence="2">ATCC BAA-1111 / DSM 21527 / NCTC 11395 / H</strain>
    </source>
</reference>
<gene>
    <name evidence="1" type="ordered locus">Turpa_1693</name>
</gene>
<accession>I4B4Y4</accession>
<dbReference type="InterPro" id="IPR052918">
    <property type="entry name" value="Motility_Chemotaxis_Reg"/>
</dbReference>
<evidence type="ECO:0000313" key="1">
    <source>
        <dbReference type="EMBL" id="AFM12341.1"/>
    </source>
</evidence>
<dbReference type="STRING" id="869212.Turpa_1693"/>
<protein>
    <recommendedName>
        <fullName evidence="3">Beta-propeller repeat-containing protein</fullName>
    </recommendedName>
</protein>
<organism evidence="1 2">
    <name type="scientific">Turneriella parva (strain ATCC BAA-1111 / DSM 21527 / NCTC 11395 / H)</name>
    <name type="common">Leptospira parva</name>
    <dbReference type="NCBI Taxonomy" id="869212"/>
    <lineage>
        <taxon>Bacteria</taxon>
        <taxon>Pseudomonadati</taxon>
        <taxon>Spirochaetota</taxon>
        <taxon>Spirochaetia</taxon>
        <taxon>Leptospirales</taxon>
        <taxon>Leptospiraceae</taxon>
        <taxon>Turneriella</taxon>
    </lineage>
</organism>
<keyword evidence="2" id="KW-1185">Reference proteome</keyword>
<dbReference type="PATRIC" id="fig|869212.3.peg.1687"/>
<dbReference type="AlphaFoldDB" id="I4B4Y4"/>